<proteinExistence type="predicted"/>
<keyword evidence="2" id="KW-0732">Signal</keyword>
<dbReference type="InterPro" id="IPR025345">
    <property type="entry name" value="DUF4249"/>
</dbReference>
<evidence type="ECO:0000313" key="4">
    <source>
        <dbReference type="Proteomes" id="UP000515369"/>
    </source>
</evidence>
<dbReference type="Proteomes" id="UP000515369">
    <property type="component" value="Chromosome"/>
</dbReference>
<keyword evidence="4" id="KW-1185">Reference proteome</keyword>
<protein>
    <submittedName>
        <fullName evidence="3">DUF4249 domain-containing protein</fullName>
    </submittedName>
</protein>
<dbReference type="Pfam" id="PF14054">
    <property type="entry name" value="DUF4249"/>
    <property type="match status" value="1"/>
</dbReference>
<accession>A0A7G5GWW3</accession>
<feature type="region of interest" description="Disordered" evidence="1">
    <location>
        <begin position="421"/>
        <end position="446"/>
    </location>
</feature>
<feature type="signal peptide" evidence="2">
    <location>
        <begin position="1"/>
        <end position="22"/>
    </location>
</feature>
<name>A0A7G5GWW3_9BACT</name>
<dbReference type="EMBL" id="CP059732">
    <property type="protein sequence ID" value="QMW03355.1"/>
    <property type="molecule type" value="Genomic_DNA"/>
</dbReference>
<dbReference type="RefSeq" id="WP_182460641.1">
    <property type="nucleotide sequence ID" value="NZ_CP059732.1"/>
</dbReference>
<evidence type="ECO:0000313" key="3">
    <source>
        <dbReference type="EMBL" id="QMW03355.1"/>
    </source>
</evidence>
<sequence length="446" mass="50302">MRSVLSRLVVGLSALFLPLACIDPDDSALLSTNDILVVDGTITNLAEPQIIRLNRSKADPLTGKFGTTPITKATVIVVVDSSLQIFCHETIDGSYQLPSDFKGQIGHAYQLRFTLADGTQYASSQQIMQAVPAISKVSSRFNPKSLPVTQLDGYTAAHDIFIESQDPAQEHNYYRWDWKLYERQYWCRTCRNGVYSVHKVLPGVYNADKDFKYFVTGDELYEDCFVPSPGLSQVDSKAPVVPTEQWNYDYPCRTACWEILYNNDIQVFDDRYANGNLISQQRVAQIPFYDYQPALVDVRQLSLTPDAYQYYKLFADQTQKTGGLSDTPPTALGGNVHQVGNSQKQTIGYFTASAVSQVHYWLDRTDRQGFAYGALDPGGPHLNDGDDLFYALNNRRPSPEPPPLYILDDYRPTPKVKIWPYADRPPTAPCLQSDNRTPFKPQGWRD</sequence>
<evidence type="ECO:0000256" key="1">
    <source>
        <dbReference type="SAM" id="MobiDB-lite"/>
    </source>
</evidence>
<dbReference type="AlphaFoldDB" id="A0A7G5GWW3"/>
<evidence type="ECO:0000256" key="2">
    <source>
        <dbReference type="SAM" id="SignalP"/>
    </source>
</evidence>
<reference evidence="3 4" key="1">
    <citation type="submission" date="2020-07" db="EMBL/GenBank/DDBJ databases">
        <title>Spirosoma foliorum sp. nov., isolated from the leaves on the Nejang mountain Korea, Republic of.</title>
        <authorList>
            <person name="Ho H."/>
            <person name="Lee Y.-J."/>
            <person name="Nurcahyanto D.-A."/>
            <person name="Kim S.-G."/>
        </authorList>
    </citation>
    <scope>NUCLEOTIDE SEQUENCE [LARGE SCALE GENOMIC DNA]</scope>
    <source>
        <strain evidence="3 4">PL0136</strain>
    </source>
</reference>
<feature type="chain" id="PRO_5028822597" evidence="2">
    <location>
        <begin position="23"/>
        <end position="446"/>
    </location>
</feature>
<gene>
    <name evidence="3" type="ORF">H3H32_36825</name>
</gene>
<dbReference type="KEGG" id="sfol:H3H32_36825"/>
<organism evidence="3 4">
    <name type="scientific">Spirosoma foliorum</name>
    <dbReference type="NCBI Taxonomy" id="2710596"/>
    <lineage>
        <taxon>Bacteria</taxon>
        <taxon>Pseudomonadati</taxon>
        <taxon>Bacteroidota</taxon>
        <taxon>Cytophagia</taxon>
        <taxon>Cytophagales</taxon>
        <taxon>Cytophagaceae</taxon>
        <taxon>Spirosoma</taxon>
    </lineage>
</organism>